<evidence type="ECO:0000313" key="6">
    <source>
        <dbReference type="EMBL" id="KAJ3995900.1"/>
    </source>
</evidence>
<dbReference type="InterPro" id="IPR001461">
    <property type="entry name" value="Aspartic_peptidase_A1"/>
</dbReference>
<evidence type="ECO:0000259" key="5">
    <source>
        <dbReference type="PROSITE" id="PS51767"/>
    </source>
</evidence>
<dbReference type="PROSITE" id="PS51767">
    <property type="entry name" value="PEPTIDASE_A1"/>
    <property type="match status" value="1"/>
</dbReference>
<dbReference type="Pfam" id="PF00026">
    <property type="entry name" value="Asp"/>
    <property type="match status" value="1"/>
</dbReference>
<dbReference type="GO" id="GO:0008233">
    <property type="term" value="F:peptidase activity"/>
    <property type="evidence" value="ECO:0007669"/>
    <property type="project" value="UniProtKB-KW"/>
</dbReference>
<dbReference type="InterPro" id="IPR034164">
    <property type="entry name" value="Pepsin-like_dom"/>
</dbReference>
<comment type="caution">
    <text evidence="6">The sequence shown here is derived from an EMBL/GenBank/DDBJ whole genome shotgun (WGS) entry which is preliminary data.</text>
</comment>
<sequence length="461" mass="50226">MFSISPSIAILTLFITILAQNLVLASPQPEQSSGTISLPSRTLLVNADGSFNHEKAIVCNAATALKYRRNLMILQENNGGVLPEFIDIPQSQIQARQEQWQDEESLTDENDDSEWAGMIKIGKPTQKFLVDFDTGSSDLWVPSSLCDSTSCSGKRNYNSSLSSTSQNKTGVFSIQYGDGSTVSGPIYSDTITVAGVKVQDQKFAAVTNLSSSFASDPVDGVFGLGFPSISNLKADPFFVNAAQQNAVTTKAFSFYLATNNSELYLGGTNPNFYNDPIEYHSVDKSNGFWQVKNASVTVGGQNVLSDFDTIIDSGTTIMYGPPDMVKEIYAKVEGAAMFDSDEGFYSFPCDKVPDISFSWGGENFSISSENLNLGKTALNASTCAGALAAKDLGLGNTLLLGDSWMKNAYHYRRGWLEEDSQRFILGFNDPGNFEKDMAEQKIFLIVIIGWDIGRRFGCTDE</sequence>
<dbReference type="CDD" id="cd05471">
    <property type="entry name" value="pepsin_like"/>
    <property type="match status" value="1"/>
</dbReference>
<keyword evidence="4" id="KW-0732">Signal</keyword>
<keyword evidence="3" id="KW-0378">Hydrolase</keyword>
<gene>
    <name evidence="6" type="ORF">F5050DRAFT_1903120</name>
</gene>
<feature type="signal peptide" evidence="4">
    <location>
        <begin position="1"/>
        <end position="25"/>
    </location>
</feature>
<dbReference type="PRINTS" id="PR00792">
    <property type="entry name" value="PEPSIN"/>
</dbReference>
<keyword evidence="7" id="KW-1185">Reference proteome</keyword>
<dbReference type="Gene3D" id="2.40.70.10">
    <property type="entry name" value="Acid Proteases"/>
    <property type="match status" value="2"/>
</dbReference>
<feature type="chain" id="PRO_5045519629" evidence="4">
    <location>
        <begin position="26"/>
        <end position="461"/>
    </location>
</feature>
<dbReference type="SUPFAM" id="SSF50630">
    <property type="entry name" value="Acid proteases"/>
    <property type="match status" value="1"/>
</dbReference>
<dbReference type="PANTHER" id="PTHR47966">
    <property type="entry name" value="BETA-SITE APP-CLEAVING ENZYME, ISOFORM A-RELATED"/>
    <property type="match status" value="1"/>
</dbReference>
<accession>A0ABQ8QBH7</accession>
<dbReference type="InterPro" id="IPR001969">
    <property type="entry name" value="Aspartic_peptidase_AS"/>
</dbReference>
<evidence type="ECO:0000256" key="1">
    <source>
        <dbReference type="ARBA" id="ARBA00007447"/>
    </source>
</evidence>
<dbReference type="PROSITE" id="PS00141">
    <property type="entry name" value="ASP_PROTEASE"/>
    <property type="match status" value="1"/>
</dbReference>
<evidence type="ECO:0000256" key="3">
    <source>
        <dbReference type="RuleBase" id="RU000454"/>
    </source>
</evidence>
<keyword evidence="3 6" id="KW-0645">Protease</keyword>
<dbReference type="PANTHER" id="PTHR47966:SF51">
    <property type="entry name" value="BETA-SITE APP-CLEAVING ENZYME, ISOFORM A-RELATED"/>
    <property type="match status" value="1"/>
</dbReference>
<dbReference type="Proteomes" id="UP001163828">
    <property type="component" value="Unassembled WGS sequence"/>
</dbReference>
<comment type="similarity">
    <text evidence="1 3">Belongs to the peptidase A1 family.</text>
</comment>
<dbReference type="EMBL" id="MU790634">
    <property type="protein sequence ID" value="KAJ3995900.1"/>
    <property type="molecule type" value="Genomic_DNA"/>
</dbReference>
<organism evidence="6 7">
    <name type="scientific">Lentinula boryana</name>
    <dbReference type="NCBI Taxonomy" id="40481"/>
    <lineage>
        <taxon>Eukaryota</taxon>
        <taxon>Fungi</taxon>
        <taxon>Dikarya</taxon>
        <taxon>Basidiomycota</taxon>
        <taxon>Agaricomycotina</taxon>
        <taxon>Agaricomycetes</taxon>
        <taxon>Agaricomycetidae</taxon>
        <taxon>Agaricales</taxon>
        <taxon>Marasmiineae</taxon>
        <taxon>Omphalotaceae</taxon>
        <taxon>Lentinula</taxon>
    </lineage>
</organism>
<evidence type="ECO:0000256" key="4">
    <source>
        <dbReference type="SAM" id="SignalP"/>
    </source>
</evidence>
<dbReference type="GO" id="GO:0006508">
    <property type="term" value="P:proteolysis"/>
    <property type="evidence" value="ECO:0007669"/>
    <property type="project" value="UniProtKB-KW"/>
</dbReference>
<name>A0ABQ8QBH7_9AGAR</name>
<feature type="domain" description="Peptidase A1" evidence="5">
    <location>
        <begin position="115"/>
        <end position="424"/>
    </location>
</feature>
<keyword evidence="2 3" id="KW-0064">Aspartyl protease</keyword>
<evidence type="ECO:0000313" key="7">
    <source>
        <dbReference type="Proteomes" id="UP001163828"/>
    </source>
</evidence>
<protein>
    <submittedName>
        <fullName evidence="6">Acid protease</fullName>
    </submittedName>
</protein>
<dbReference type="InterPro" id="IPR033121">
    <property type="entry name" value="PEPTIDASE_A1"/>
</dbReference>
<proteinExistence type="inferred from homology"/>
<evidence type="ECO:0000256" key="2">
    <source>
        <dbReference type="ARBA" id="ARBA00022750"/>
    </source>
</evidence>
<dbReference type="InterPro" id="IPR021109">
    <property type="entry name" value="Peptidase_aspartic_dom_sf"/>
</dbReference>
<reference evidence="6" key="1">
    <citation type="submission" date="2022-08" db="EMBL/GenBank/DDBJ databases">
        <authorList>
            <consortium name="DOE Joint Genome Institute"/>
            <person name="Min B."/>
            <person name="Riley R."/>
            <person name="Sierra-Patev S."/>
            <person name="Naranjo-Ortiz M."/>
            <person name="Looney B."/>
            <person name="Konkel Z."/>
            <person name="Slot J.C."/>
            <person name="Sakamoto Y."/>
            <person name="Steenwyk J.L."/>
            <person name="Rokas A."/>
            <person name="Carro J."/>
            <person name="Camarero S."/>
            <person name="Ferreira P."/>
            <person name="Molpeceres G."/>
            <person name="Ruiz-Duenas F.J."/>
            <person name="Serrano A."/>
            <person name="Henrissat B."/>
            <person name="Drula E."/>
            <person name="Hughes K.W."/>
            <person name="Mata J.L."/>
            <person name="Ishikawa N.K."/>
            <person name="Vargas-Isla R."/>
            <person name="Ushijima S."/>
            <person name="Smith C.A."/>
            <person name="Ahrendt S."/>
            <person name="Andreopoulos W."/>
            <person name="He G."/>
            <person name="Labutti K."/>
            <person name="Lipzen A."/>
            <person name="Ng V."/>
            <person name="Sandor L."/>
            <person name="Barry K."/>
            <person name="Martinez A.T."/>
            <person name="Xiao Y."/>
            <person name="Gibbons J.G."/>
            <person name="Terashima K."/>
            <person name="Hibbett D.S."/>
            <person name="Grigoriev I.V."/>
        </authorList>
    </citation>
    <scope>NUCLEOTIDE SEQUENCE</scope>
    <source>
        <strain evidence="6">TFB10827</strain>
    </source>
</reference>